<gene>
    <name evidence="1" type="ORF">BJ960_000486</name>
</gene>
<comment type="caution">
    <text evidence="1">The sequence shown here is derived from an EMBL/GenBank/DDBJ whole genome shotgun (WGS) entry which is preliminary data.</text>
</comment>
<dbReference type="RefSeq" id="WP_185986106.1">
    <property type="nucleotide sequence ID" value="NZ_BAAALZ010000002.1"/>
</dbReference>
<dbReference type="Proteomes" id="UP000586095">
    <property type="component" value="Unassembled WGS sequence"/>
</dbReference>
<dbReference type="Pfam" id="PF07751">
    <property type="entry name" value="Abi_2"/>
    <property type="match status" value="1"/>
</dbReference>
<dbReference type="EMBL" id="JACCBD010000001">
    <property type="protein sequence ID" value="NYD25683.1"/>
    <property type="molecule type" value="Genomic_DNA"/>
</dbReference>
<name>A0A852QTW0_9MICO</name>
<evidence type="ECO:0000313" key="2">
    <source>
        <dbReference type="Proteomes" id="UP000586095"/>
    </source>
</evidence>
<proteinExistence type="predicted"/>
<sequence length="329" mass="37358">MAHYAKPWLTIDEQIDRLVERGVIIPNRSDAQALLRSIGYYRLTGYLYPFRKSETFRDEVGNDRLRVLSTYREATTIGNAAALIDFDRTLRLLTLDAVERIETTLRTRIGYTIGKVDAFAHEDPSIFIDSFTRAGTAGPDGSPLPSRHEAWLSRVEQRRNSSDEAFVMHFRLKYDNRMPIWALTELLELGHLSRLYAGLRNDLATSIAEEFGVPTKRLLDSWIATTNYVRNVAAHHARFFNRKLVVAPKRPKPDQVPLLAHLGSVQAPKQFGSYNALAVMAYLMRVIEPNGDWPRRLAAHLRAFPSGKHIDQGSMGIAAGWLESDLWNN</sequence>
<protein>
    <submittedName>
        <fullName evidence="1">Abortive infection bacteriophage resistance protein</fullName>
    </submittedName>
</protein>
<dbReference type="InterPro" id="IPR011664">
    <property type="entry name" value="Abi_system_AbiD/AbiF-like"/>
</dbReference>
<accession>A0A852QTW0</accession>
<evidence type="ECO:0000313" key="1">
    <source>
        <dbReference type="EMBL" id="NYD25683.1"/>
    </source>
</evidence>
<organism evidence="1 2">
    <name type="scientific">Leucobacter aridicollis</name>
    <dbReference type="NCBI Taxonomy" id="283878"/>
    <lineage>
        <taxon>Bacteria</taxon>
        <taxon>Bacillati</taxon>
        <taxon>Actinomycetota</taxon>
        <taxon>Actinomycetes</taxon>
        <taxon>Micrococcales</taxon>
        <taxon>Microbacteriaceae</taxon>
        <taxon>Leucobacter</taxon>
    </lineage>
</organism>
<dbReference type="AlphaFoldDB" id="A0A852QTW0"/>
<reference evidence="1 2" key="1">
    <citation type="submission" date="2020-07" db="EMBL/GenBank/DDBJ databases">
        <title>Sequencing the genomes of 1000 actinobacteria strains.</title>
        <authorList>
            <person name="Klenk H.-P."/>
        </authorList>
    </citation>
    <scope>NUCLEOTIDE SEQUENCE [LARGE SCALE GENOMIC DNA]</scope>
    <source>
        <strain evidence="1 2">DSM 17380</strain>
    </source>
</reference>
<keyword evidence="2" id="KW-1185">Reference proteome</keyword>